<evidence type="ECO:0000313" key="2">
    <source>
        <dbReference type="Proteomes" id="UP000799421"/>
    </source>
</evidence>
<name>A0A6A7BVQ2_9PEZI</name>
<gene>
    <name evidence="1" type="ORF">K470DRAFT_110177</name>
</gene>
<dbReference type="Proteomes" id="UP000799421">
    <property type="component" value="Unassembled WGS sequence"/>
</dbReference>
<dbReference type="AlphaFoldDB" id="A0A6A7BVQ2"/>
<accession>A0A6A7BVQ2</accession>
<reference evidence="1" key="1">
    <citation type="journal article" date="2020" name="Stud. Mycol.">
        <title>101 Dothideomycetes genomes: a test case for predicting lifestyles and emergence of pathogens.</title>
        <authorList>
            <person name="Haridas S."/>
            <person name="Albert R."/>
            <person name="Binder M."/>
            <person name="Bloem J."/>
            <person name="Labutti K."/>
            <person name="Salamov A."/>
            <person name="Andreopoulos B."/>
            <person name="Baker S."/>
            <person name="Barry K."/>
            <person name="Bills G."/>
            <person name="Bluhm B."/>
            <person name="Cannon C."/>
            <person name="Castanera R."/>
            <person name="Culley D."/>
            <person name="Daum C."/>
            <person name="Ezra D."/>
            <person name="Gonzalez J."/>
            <person name="Henrissat B."/>
            <person name="Kuo A."/>
            <person name="Liang C."/>
            <person name="Lipzen A."/>
            <person name="Lutzoni F."/>
            <person name="Magnuson J."/>
            <person name="Mondo S."/>
            <person name="Nolan M."/>
            <person name="Ohm R."/>
            <person name="Pangilinan J."/>
            <person name="Park H.-J."/>
            <person name="Ramirez L."/>
            <person name="Alfaro M."/>
            <person name="Sun H."/>
            <person name="Tritt A."/>
            <person name="Yoshinaga Y."/>
            <person name="Zwiers L.-H."/>
            <person name="Turgeon B."/>
            <person name="Goodwin S."/>
            <person name="Spatafora J."/>
            <person name="Crous P."/>
            <person name="Grigoriev I."/>
        </authorList>
    </citation>
    <scope>NUCLEOTIDE SEQUENCE</scope>
    <source>
        <strain evidence="1">CBS 480.64</strain>
    </source>
</reference>
<dbReference type="EMBL" id="MU005997">
    <property type="protein sequence ID" value="KAF2859162.1"/>
    <property type="molecule type" value="Genomic_DNA"/>
</dbReference>
<organism evidence="1 2">
    <name type="scientific">Piedraia hortae CBS 480.64</name>
    <dbReference type="NCBI Taxonomy" id="1314780"/>
    <lineage>
        <taxon>Eukaryota</taxon>
        <taxon>Fungi</taxon>
        <taxon>Dikarya</taxon>
        <taxon>Ascomycota</taxon>
        <taxon>Pezizomycotina</taxon>
        <taxon>Dothideomycetes</taxon>
        <taxon>Dothideomycetidae</taxon>
        <taxon>Capnodiales</taxon>
        <taxon>Piedraiaceae</taxon>
        <taxon>Piedraia</taxon>
    </lineage>
</organism>
<proteinExistence type="predicted"/>
<evidence type="ECO:0000313" key="1">
    <source>
        <dbReference type="EMBL" id="KAF2859162.1"/>
    </source>
</evidence>
<keyword evidence="2" id="KW-1185">Reference proteome</keyword>
<sequence>MLYQTHRTSQGFYLTMNIPLRRSHVTGCHHGELCRNMGHPWHTRFPRACDHFHAKEITHIVHRTSIHRYRSAMRRFLFREIFANAQRSPLSVRVLDRNESLVDWNPTRPRYNLCMRVSIDNAMRQYPPHGCFLLVITTT</sequence>
<protein>
    <submittedName>
        <fullName evidence="1">Uncharacterized protein</fullName>
    </submittedName>
</protein>